<dbReference type="EMBL" id="CAAKNF010000007">
    <property type="protein sequence ID" value="VIO99985.1"/>
    <property type="molecule type" value="Genomic_DNA"/>
</dbReference>
<protein>
    <submittedName>
        <fullName evidence="3">Major facilitator superfamily (MFS) profile domain-containing protein</fullName>
    </submittedName>
</protein>
<sequence length="153" mass="17904">MTDNRKQIDRSINMLYPMEIDATEDKEEKVEDKPEEPIARRTRSAKICKLQPMVCWKHSSVLAVPQDLYLVVYCMNWVSSCHSLCYPTLATKLILQRNDVIAKRINGNLMVAPCKSEQSTIENIEFKGDLIRCAGNIRQSWQYRRTFTWWCTI</sequence>
<reference evidence="1" key="2">
    <citation type="submission" date="2019-04" db="EMBL/GenBank/DDBJ databases">
        <authorList>
            <person name="Howe K."/>
            <person name="Paulini M."/>
            <person name="Williams G."/>
        </authorList>
    </citation>
    <scope>NUCLEOTIDE SEQUENCE [LARGE SCALE GENOMIC DNA]</scope>
    <source>
        <strain evidence="1">FR3</strain>
    </source>
</reference>
<evidence type="ECO:0000313" key="3">
    <source>
        <dbReference type="WBParaSite" id="Bm8747a.1"/>
    </source>
</evidence>
<keyword evidence="2" id="KW-1185">Reference proteome</keyword>
<dbReference type="CTD" id="6100177"/>
<evidence type="ECO:0000313" key="2">
    <source>
        <dbReference type="Proteomes" id="UP000006672"/>
    </source>
</evidence>
<dbReference type="WBParaSite" id="Bm8747a.1">
    <property type="protein sequence ID" value="Bm8747a.1"/>
    <property type="gene ID" value="WBGene00229008"/>
</dbReference>
<dbReference type="AlphaFoldDB" id="A0A4E9G3B5"/>
<dbReference type="RefSeq" id="XP_042938762.1">
    <property type="nucleotide sequence ID" value="XM_043082828.1"/>
</dbReference>
<gene>
    <name evidence="1 3" type="primary">Bm8747</name>
    <name evidence="1" type="ORF">BM_BM8747</name>
</gene>
<organism evidence="1">
    <name type="scientific">Brugia malayi</name>
    <name type="common">Filarial nematode worm</name>
    <dbReference type="NCBI Taxonomy" id="6279"/>
    <lineage>
        <taxon>Eukaryota</taxon>
        <taxon>Metazoa</taxon>
        <taxon>Ecdysozoa</taxon>
        <taxon>Nematoda</taxon>
        <taxon>Chromadorea</taxon>
        <taxon>Rhabditida</taxon>
        <taxon>Spirurina</taxon>
        <taxon>Spiruromorpha</taxon>
        <taxon>Filarioidea</taxon>
        <taxon>Onchocercidae</taxon>
        <taxon>Brugia</taxon>
    </lineage>
</organism>
<accession>A0A4E9G3B5</accession>
<accession>A0A5S6PWR4</accession>
<dbReference type="KEGG" id="bmy:BM_BM8747"/>
<reference evidence="2" key="1">
    <citation type="journal article" date="2007" name="Science">
        <title>Draft genome of the filarial nematode parasite Brugia malayi.</title>
        <authorList>
            <person name="Ghedin E."/>
            <person name="Wang S."/>
            <person name="Spiro D."/>
            <person name="Caler E."/>
            <person name="Zhao Q."/>
            <person name="Crabtree J."/>
            <person name="Allen J.E."/>
            <person name="Delcher A.L."/>
            <person name="Guiliano D.B."/>
            <person name="Miranda-Saavedra D."/>
            <person name="Angiuoli S.V."/>
            <person name="Creasy T."/>
            <person name="Amedeo P."/>
            <person name="Haas B."/>
            <person name="El-Sayed N.M."/>
            <person name="Wortman J.R."/>
            <person name="Feldblyum T."/>
            <person name="Tallon L."/>
            <person name="Schatz M."/>
            <person name="Shumway M."/>
            <person name="Koo H."/>
            <person name="Salzberg S.L."/>
            <person name="Schobel S."/>
            <person name="Pertea M."/>
            <person name="Pop M."/>
            <person name="White O."/>
            <person name="Barton G.J."/>
            <person name="Carlow C.K."/>
            <person name="Crawford M.J."/>
            <person name="Daub J."/>
            <person name="Dimmic M.W."/>
            <person name="Estes C.F."/>
            <person name="Foster J.M."/>
            <person name="Ganatra M."/>
            <person name="Gregory W.F."/>
            <person name="Johnson N.M."/>
            <person name="Jin J."/>
            <person name="Komuniecki R."/>
            <person name="Korf I."/>
            <person name="Kumar S."/>
            <person name="Laney S."/>
            <person name="Li B.W."/>
            <person name="Li W."/>
            <person name="Lindblom T.H."/>
            <person name="Lustigman S."/>
            <person name="Ma D."/>
            <person name="Maina C.V."/>
            <person name="Martin D.M."/>
            <person name="McCarter J.P."/>
            <person name="McReynolds L."/>
            <person name="Mitreva M."/>
            <person name="Nutman T.B."/>
            <person name="Parkinson J."/>
            <person name="Peregrin-Alvarez J.M."/>
            <person name="Poole C."/>
            <person name="Ren Q."/>
            <person name="Saunders L."/>
            <person name="Sluder A.E."/>
            <person name="Smith K."/>
            <person name="Stanke M."/>
            <person name="Unnasch T.R."/>
            <person name="Ware J."/>
            <person name="Wei A.D."/>
            <person name="Weil G."/>
            <person name="Williams D.J."/>
            <person name="Zhang Y."/>
            <person name="Williams S.A."/>
            <person name="Fraser-Liggett C."/>
            <person name="Slatko B."/>
            <person name="Blaxter M.L."/>
            <person name="Scott A.L."/>
        </authorList>
    </citation>
    <scope>NUCLEOTIDE SEQUENCE</scope>
    <source>
        <strain evidence="2">FR3</strain>
    </source>
</reference>
<reference evidence="3" key="3">
    <citation type="submission" date="2019-12" db="UniProtKB">
        <authorList>
            <consortium name="WormBaseParasite"/>
        </authorList>
    </citation>
    <scope>IDENTIFICATION</scope>
</reference>
<evidence type="ECO:0000313" key="1">
    <source>
        <dbReference type="EMBL" id="VIO99985.1"/>
    </source>
</evidence>
<name>A0A4E9G3B5_BRUMA</name>
<dbReference type="OrthoDB" id="5847693at2759"/>
<dbReference type="Proteomes" id="UP000006672">
    <property type="component" value="Unassembled WGS sequence"/>
</dbReference>
<proteinExistence type="predicted"/>
<dbReference type="GeneID" id="6100177"/>